<protein>
    <submittedName>
        <fullName evidence="1">Uncharacterized protein</fullName>
    </submittedName>
</protein>
<sequence length="100" mass="11163">MAPLLFQFPCGLVKTREARVRNEMITQRRMVVGQNLIDPFISLEEGGIARIQTILSRGLVIHGFCQLCYGLVQEIARAEFPNFDAGFGNNDRPKGVELLG</sequence>
<reference evidence="1 2" key="1">
    <citation type="submission" date="2021-06" db="EMBL/GenBank/DDBJ databases">
        <title>Caerostris extrusa draft genome.</title>
        <authorList>
            <person name="Kono N."/>
            <person name="Arakawa K."/>
        </authorList>
    </citation>
    <scope>NUCLEOTIDE SEQUENCE [LARGE SCALE GENOMIC DNA]</scope>
</reference>
<accession>A0AAV4VM94</accession>
<keyword evidence="2" id="KW-1185">Reference proteome</keyword>
<dbReference type="AlphaFoldDB" id="A0AAV4VM94"/>
<dbReference type="Proteomes" id="UP001054945">
    <property type="component" value="Unassembled WGS sequence"/>
</dbReference>
<dbReference type="EMBL" id="BPLR01014738">
    <property type="protein sequence ID" value="GIY70966.1"/>
    <property type="molecule type" value="Genomic_DNA"/>
</dbReference>
<evidence type="ECO:0000313" key="1">
    <source>
        <dbReference type="EMBL" id="GIY70966.1"/>
    </source>
</evidence>
<comment type="caution">
    <text evidence="1">The sequence shown here is derived from an EMBL/GenBank/DDBJ whole genome shotgun (WGS) entry which is preliminary data.</text>
</comment>
<proteinExistence type="predicted"/>
<evidence type="ECO:0000313" key="2">
    <source>
        <dbReference type="Proteomes" id="UP001054945"/>
    </source>
</evidence>
<organism evidence="1 2">
    <name type="scientific">Caerostris extrusa</name>
    <name type="common">Bark spider</name>
    <name type="synonym">Caerostris bankana</name>
    <dbReference type="NCBI Taxonomy" id="172846"/>
    <lineage>
        <taxon>Eukaryota</taxon>
        <taxon>Metazoa</taxon>
        <taxon>Ecdysozoa</taxon>
        <taxon>Arthropoda</taxon>
        <taxon>Chelicerata</taxon>
        <taxon>Arachnida</taxon>
        <taxon>Araneae</taxon>
        <taxon>Araneomorphae</taxon>
        <taxon>Entelegynae</taxon>
        <taxon>Araneoidea</taxon>
        <taxon>Araneidae</taxon>
        <taxon>Caerostris</taxon>
    </lineage>
</organism>
<name>A0AAV4VM94_CAEEX</name>
<gene>
    <name evidence="1" type="ORF">CEXT_316411</name>
</gene>